<name>A0A937G1H3_9BACT</name>
<proteinExistence type="predicted"/>
<dbReference type="Gene3D" id="2.60.120.1130">
    <property type="match status" value="1"/>
</dbReference>
<gene>
    <name evidence="3" type="ORF">JMN32_19185</name>
</gene>
<keyword evidence="4" id="KW-1185">Reference proteome</keyword>
<dbReference type="InterPro" id="IPR024618">
    <property type="entry name" value="DUF3857"/>
</dbReference>
<feature type="signal peptide" evidence="1">
    <location>
        <begin position="1"/>
        <end position="18"/>
    </location>
</feature>
<dbReference type="Pfam" id="PF12969">
    <property type="entry name" value="DUF3857"/>
    <property type="match status" value="1"/>
</dbReference>
<evidence type="ECO:0000256" key="1">
    <source>
        <dbReference type="SAM" id="SignalP"/>
    </source>
</evidence>
<dbReference type="EMBL" id="JAEUGD010000064">
    <property type="protein sequence ID" value="MBL6448446.1"/>
    <property type="molecule type" value="Genomic_DNA"/>
</dbReference>
<protein>
    <recommendedName>
        <fullName evidence="2">DUF3857 domain-containing protein</fullName>
    </recommendedName>
</protein>
<organism evidence="3 4">
    <name type="scientific">Fulvivirga marina</name>
    <dbReference type="NCBI Taxonomy" id="2494733"/>
    <lineage>
        <taxon>Bacteria</taxon>
        <taxon>Pseudomonadati</taxon>
        <taxon>Bacteroidota</taxon>
        <taxon>Cytophagia</taxon>
        <taxon>Cytophagales</taxon>
        <taxon>Fulvivirgaceae</taxon>
        <taxon>Fulvivirga</taxon>
    </lineage>
</organism>
<accession>A0A937G1H3</accession>
<evidence type="ECO:0000313" key="4">
    <source>
        <dbReference type="Proteomes" id="UP000614216"/>
    </source>
</evidence>
<feature type="domain" description="DUF3857" evidence="2">
    <location>
        <begin position="40"/>
        <end position="192"/>
    </location>
</feature>
<dbReference type="Proteomes" id="UP000614216">
    <property type="component" value="Unassembled WGS sequence"/>
</dbReference>
<feature type="chain" id="PRO_5037604571" description="DUF3857 domain-containing protein" evidence="1">
    <location>
        <begin position="19"/>
        <end position="613"/>
    </location>
</feature>
<sequence>MRIIVILSFVFASLLVNAQEHAKVLSQKTVYNIKSIDNVEIQKSYSIVINSKKGYHWAVFRDYFDEFKTIKNLNMTIRDGASGEKVKKFNKGDALTLGFSSSYEINDSKTLYLDPDYHNYPFIVEVSVDIKIKGFTALPVWIPRPYFNLSVDNASLELIVDDNVNVKIKEENITLHSEKKTEEGTSKLYSVSSLPHQDQKIRFKEFFEQQPRVYVKPLEFQLDGVVGSTESWKDFGEWFLALNSDSYVLTAETKTFIDALPKGNKKQVIDEVYGYMQDKVRYISIQLGIGGFKSISTEEVEATGYGDCKALTTYMKNMLDYAGINSNYILVYAGSDVPDVLTDFPGNQFNHVFLGIPLAMDTVYLECTSQIVPSNYIGTFTDNRNVLWIAKGNSQLIQSRTYTYQDNIEKNFAKISVDDKGKGKIALSTENRGILFDDIMVYKYGKENHIRDANISKFSYKDFTINNFSYNQDDKKVAAFTSKFSIEVTGIGRKVADKLITSANLLKPIDKYLDYNEYLGYADILRGITVEDSVELLFQDKYWVNKLPQDVSLTSEFGSYTMTFEANEDKLIVRRKFFFTKGKYIEEQFSEFSSFVNKIKAAEKAKIVMDSKT</sequence>
<dbReference type="AlphaFoldDB" id="A0A937G1H3"/>
<evidence type="ECO:0000259" key="2">
    <source>
        <dbReference type="Pfam" id="PF12969"/>
    </source>
</evidence>
<reference evidence="3" key="1">
    <citation type="submission" date="2021-01" db="EMBL/GenBank/DDBJ databases">
        <title>Fulvivirga kasyanovii gen. nov., sp nov., a novel member of the phylum Bacteroidetes isolated from seawater in a mussel farm.</title>
        <authorList>
            <person name="Zhao L.-H."/>
            <person name="Wang Z.-J."/>
        </authorList>
    </citation>
    <scope>NUCLEOTIDE SEQUENCE</scope>
    <source>
        <strain evidence="3">29W222</strain>
    </source>
</reference>
<keyword evidence="1" id="KW-0732">Signal</keyword>
<evidence type="ECO:0000313" key="3">
    <source>
        <dbReference type="EMBL" id="MBL6448446.1"/>
    </source>
</evidence>
<comment type="caution">
    <text evidence="3">The sequence shown here is derived from an EMBL/GenBank/DDBJ whole genome shotgun (WGS) entry which is preliminary data.</text>
</comment>
<dbReference type="Gene3D" id="2.60.40.3140">
    <property type="match status" value="1"/>
</dbReference>
<dbReference type="Gene3D" id="3.10.620.30">
    <property type="match status" value="1"/>
</dbReference>
<dbReference type="RefSeq" id="WP_202857985.1">
    <property type="nucleotide sequence ID" value="NZ_JAEUGD010000064.1"/>
</dbReference>